<evidence type="ECO:0000313" key="2">
    <source>
        <dbReference type="EMBL" id="CAA3012701.1"/>
    </source>
</evidence>
<feature type="compositionally biased region" description="Basic and acidic residues" evidence="1">
    <location>
        <begin position="30"/>
        <end position="39"/>
    </location>
</feature>
<comment type="caution">
    <text evidence="2">The sequence shown here is derived from an EMBL/GenBank/DDBJ whole genome shotgun (WGS) entry which is preliminary data.</text>
</comment>
<dbReference type="AlphaFoldDB" id="A0A8S0U2H6"/>
<dbReference type="EMBL" id="CACTIH010007408">
    <property type="protein sequence ID" value="CAA3012701.1"/>
    <property type="molecule type" value="Genomic_DNA"/>
</dbReference>
<reference evidence="2 3" key="1">
    <citation type="submission" date="2019-12" db="EMBL/GenBank/DDBJ databases">
        <authorList>
            <person name="Alioto T."/>
            <person name="Alioto T."/>
            <person name="Gomez Garrido J."/>
        </authorList>
    </citation>
    <scope>NUCLEOTIDE SEQUENCE [LARGE SCALE GENOMIC DNA]</scope>
</reference>
<dbReference type="InterPro" id="IPR029058">
    <property type="entry name" value="AB_hydrolase_fold"/>
</dbReference>
<dbReference type="OrthoDB" id="1707188at2759"/>
<keyword evidence="3" id="KW-1185">Reference proteome</keyword>
<dbReference type="PANTHER" id="PTHR31479:SF3">
    <property type="entry name" value="ALPHA_BETA-HYDROLASES SUPERFAMILY PROTEIN"/>
    <property type="match status" value="1"/>
</dbReference>
<dbReference type="SUPFAM" id="SSF53474">
    <property type="entry name" value="alpha/beta-Hydrolases"/>
    <property type="match status" value="1"/>
</dbReference>
<dbReference type="Gene3D" id="3.40.50.1820">
    <property type="entry name" value="alpha/beta hydrolase"/>
    <property type="match status" value="1"/>
</dbReference>
<dbReference type="Gramene" id="OE9A033774T2">
    <property type="protein sequence ID" value="OE9A033774C2"/>
    <property type="gene ID" value="OE9A033774"/>
</dbReference>
<evidence type="ECO:0000313" key="3">
    <source>
        <dbReference type="Proteomes" id="UP000594638"/>
    </source>
</evidence>
<dbReference type="PANTHER" id="PTHR31479">
    <property type="entry name" value="ALPHA/BETA-HYDROLASES SUPERFAMILY PROTEIN"/>
    <property type="match status" value="1"/>
</dbReference>
<name>A0A8S0U2H6_OLEEU</name>
<sequence>MGKRGAKELNNGVLQAMEIKEDEEQNRNQNLKEKTELESEDHHHPYAFHVSGPRNVSSPSWKDLINSSWKDGNYKRTVIACFIQAVYLLELDRQENRRGDENTLAPKWWVPFKYKLSETLIDERDGSIFGAILEWDRVAALADFVLLRPNGAPRAVLALRGTLLKGPTIRRDIEDDLRFLAWESLKGSVRFSCAFKALKLIADKYGSSDVCIAGHSLGAGFALQVGKTLAQQGIYVEAHLFNPPSVSLAMSLRNIGEKADVVWKRFKSMLPSRIETQSTNDKVVMKSITLGSKQWIPHLYVNNSDYICCDYTNSEESSEGNSVADKENVKPTNTQFGAKLFVSSKEKQKFVEAHGLEQWWSDDLELRMALCNSKLISRQLKSLYKQKTENTGQ</sequence>
<feature type="region of interest" description="Disordered" evidence="1">
    <location>
        <begin position="1"/>
        <end position="39"/>
    </location>
</feature>
<organism evidence="2 3">
    <name type="scientific">Olea europaea subsp. europaea</name>
    <dbReference type="NCBI Taxonomy" id="158383"/>
    <lineage>
        <taxon>Eukaryota</taxon>
        <taxon>Viridiplantae</taxon>
        <taxon>Streptophyta</taxon>
        <taxon>Embryophyta</taxon>
        <taxon>Tracheophyta</taxon>
        <taxon>Spermatophyta</taxon>
        <taxon>Magnoliopsida</taxon>
        <taxon>eudicotyledons</taxon>
        <taxon>Gunneridae</taxon>
        <taxon>Pentapetalae</taxon>
        <taxon>asterids</taxon>
        <taxon>lamiids</taxon>
        <taxon>Lamiales</taxon>
        <taxon>Oleaceae</taxon>
        <taxon>Oleeae</taxon>
        <taxon>Olea</taxon>
    </lineage>
</organism>
<accession>A0A8S0U2H6</accession>
<protein>
    <submittedName>
        <fullName evidence="2">GDSL esterase lipase At4g10955-like</fullName>
    </submittedName>
</protein>
<evidence type="ECO:0000256" key="1">
    <source>
        <dbReference type="SAM" id="MobiDB-lite"/>
    </source>
</evidence>
<gene>
    <name evidence="2" type="ORF">OLEA9_A033774</name>
</gene>
<dbReference type="Proteomes" id="UP000594638">
    <property type="component" value="Unassembled WGS sequence"/>
</dbReference>
<proteinExistence type="predicted"/>